<dbReference type="EMBL" id="SMDC01000004">
    <property type="protein sequence ID" value="TCW36249.1"/>
    <property type="molecule type" value="Genomic_DNA"/>
</dbReference>
<dbReference type="InterPro" id="IPR036291">
    <property type="entry name" value="NAD(P)-bd_dom_sf"/>
</dbReference>
<accession>A0A4R4AC98</accession>
<dbReference type="InterPro" id="IPR001236">
    <property type="entry name" value="Lactate/malate_DH_N"/>
</dbReference>
<evidence type="ECO:0000256" key="4">
    <source>
        <dbReference type="ARBA" id="ARBA00012967"/>
    </source>
</evidence>
<feature type="binding site" evidence="8">
    <location>
        <position position="15"/>
    </location>
    <ligand>
        <name>NAD(+)</name>
        <dbReference type="ChEBI" id="CHEBI:57540"/>
    </ligand>
</feature>
<feature type="domain" description="Lactate/malate dehydrogenase N-terminal" evidence="11">
    <location>
        <begin position="7"/>
        <end position="143"/>
    </location>
</feature>
<dbReference type="Pfam" id="PF00056">
    <property type="entry name" value="Ldh_1_N"/>
    <property type="match status" value="1"/>
</dbReference>
<keyword evidence="6 8" id="KW-0520">NAD</keyword>
<comment type="activity regulation">
    <text evidence="8">Allosterically activated by fructose 1,6-bisphosphate (FBP).</text>
</comment>
<evidence type="ECO:0000256" key="9">
    <source>
        <dbReference type="PIRSR" id="PIRSR000102-1"/>
    </source>
</evidence>
<feature type="domain" description="Lactate/malate dehydrogenase C-terminal" evidence="12">
    <location>
        <begin position="146"/>
        <end position="307"/>
    </location>
</feature>
<feature type="binding site" evidence="8">
    <location>
        <position position="41"/>
    </location>
    <ligand>
        <name>NAD(+)</name>
        <dbReference type="ChEBI" id="CHEBI:57540"/>
    </ligand>
</feature>
<dbReference type="PANTHER" id="PTHR43128">
    <property type="entry name" value="L-2-HYDROXYCARBOXYLATE DEHYDROGENASE (NAD(P)(+))"/>
    <property type="match status" value="1"/>
</dbReference>
<dbReference type="InterPro" id="IPR011304">
    <property type="entry name" value="L-lactate_DH"/>
</dbReference>
<dbReference type="GO" id="GO:0005737">
    <property type="term" value="C:cytoplasm"/>
    <property type="evidence" value="ECO:0007669"/>
    <property type="project" value="UniProtKB-SubCell"/>
</dbReference>
<dbReference type="GO" id="GO:0006096">
    <property type="term" value="P:glycolytic process"/>
    <property type="evidence" value="ECO:0007669"/>
    <property type="project" value="UniProtKB-UniRule"/>
</dbReference>
<dbReference type="InterPro" id="IPR015955">
    <property type="entry name" value="Lactate_DH/Glyco_Ohase_4_C"/>
</dbReference>
<keyword evidence="5 8" id="KW-0560">Oxidoreductase</keyword>
<dbReference type="GO" id="GO:0006089">
    <property type="term" value="P:lactate metabolic process"/>
    <property type="evidence" value="ECO:0007669"/>
    <property type="project" value="TreeGrafter"/>
</dbReference>
<dbReference type="InterPro" id="IPR018177">
    <property type="entry name" value="L-lactate_DH_AS"/>
</dbReference>
<evidence type="ECO:0000256" key="10">
    <source>
        <dbReference type="PIRSR" id="PIRSR000102-3"/>
    </source>
</evidence>
<dbReference type="SUPFAM" id="SSF56327">
    <property type="entry name" value="LDH C-terminal domain-like"/>
    <property type="match status" value="1"/>
</dbReference>
<sequence length="314" mass="33943">MLHPHTIGIVGTGQVGMAAAFSLFQQRIANELILVDRDQARAEGEAMDLMHAQGYVGRRRVRAGDYADLARAQIVIVTAGVAQRPGESRLELLQRNVAVFREIAEQLDRHAPEALLLIASNPVDLLTYAMEQLSSRPRHRVIGTGTMLDTTRLRTLLAEHFQVDPRSVHALILGEHGDSEFAVWSQANIGGTPIRGHDILGKRCDRSCRDALLAKVRGAAGSIIERKGYTNWAIGLVIAHLVRTIQEDQGSVLPVTTRLDGAYGLHDICLSIPVRVGIEGAGAPLPLPLDDEERAALAHSAGVLRGFIDGLGLG</sequence>
<dbReference type="Proteomes" id="UP000295247">
    <property type="component" value="Unassembled WGS sequence"/>
</dbReference>
<reference evidence="13 14" key="1">
    <citation type="submission" date="2019-03" db="EMBL/GenBank/DDBJ databases">
        <title>Genomic Encyclopedia of Type Strains, Phase IV (KMG-IV): sequencing the most valuable type-strain genomes for metagenomic binning, comparative biology and taxonomic classification.</title>
        <authorList>
            <person name="Goeker M."/>
        </authorList>
    </citation>
    <scope>NUCLEOTIDE SEQUENCE [LARGE SCALE GENOMIC DNA]</scope>
    <source>
        <strain evidence="13 14">DSM 203</strain>
    </source>
</reference>
<feature type="binding site" evidence="8">
    <location>
        <begin position="149"/>
        <end position="152"/>
    </location>
    <ligand>
        <name>substrate</name>
    </ligand>
</feature>
<feature type="binding site" evidence="8">
    <location>
        <begin position="119"/>
        <end position="121"/>
    </location>
    <ligand>
        <name>NAD(+)</name>
        <dbReference type="ChEBI" id="CHEBI:57540"/>
    </ligand>
</feature>
<feature type="binding site" evidence="8">
    <location>
        <position position="83"/>
    </location>
    <ligand>
        <name>substrate</name>
    </ligand>
</feature>
<dbReference type="InterPro" id="IPR022383">
    <property type="entry name" value="Lactate/malate_DH_C"/>
</dbReference>
<dbReference type="Pfam" id="PF02866">
    <property type="entry name" value="Ldh_1_C"/>
    <property type="match status" value="1"/>
</dbReference>
<evidence type="ECO:0000256" key="3">
    <source>
        <dbReference type="ARBA" id="ARBA00006054"/>
    </source>
</evidence>
<dbReference type="HAMAP" id="MF_00488">
    <property type="entry name" value="Lactate_dehydrog"/>
    <property type="match status" value="1"/>
</dbReference>
<comment type="catalytic activity">
    <reaction evidence="7 8">
        <text>(S)-lactate + NAD(+) = pyruvate + NADH + H(+)</text>
        <dbReference type="Rhea" id="RHEA:23444"/>
        <dbReference type="ChEBI" id="CHEBI:15361"/>
        <dbReference type="ChEBI" id="CHEBI:15378"/>
        <dbReference type="ChEBI" id="CHEBI:16651"/>
        <dbReference type="ChEBI" id="CHEBI:57540"/>
        <dbReference type="ChEBI" id="CHEBI:57945"/>
        <dbReference type="EC" id="1.1.1.27"/>
    </reaction>
</comment>
<feature type="binding site" evidence="8">
    <location>
        <begin position="121"/>
        <end position="124"/>
    </location>
    <ligand>
        <name>substrate</name>
    </ligand>
</feature>
<dbReference type="PIRSF" id="PIRSF000102">
    <property type="entry name" value="Lac_mal_DH"/>
    <property type="match status" value="1"/>
</dbReference>
<feature type="binding site" evidence="10">
    <location>
        <position position="96"/>
    </location>
    <ligand>
        <name>NAD(+)</name>
        <dbReference type="ChEBI" id="CHEBI:57540"/>
    </ligand>
</feature>
<feature type="binding site" evidence="8">
    <location>
        <position position="144"/>
    </location>
    <ligand>
        <name>NAD(+)</name>
        <dbReference type="ChEBI" id="CHEBI:57540"/>
    </ligand>
</feature>
<comment type="caution">
    <text evidence="8">Lacks conserved residue(s) required for the propagation of feature annotation.</text>
</comment>
<evidence type="ECO:0000256" key="6">
    <source>
        <dbReference type="ARBA" id="ARBA00023027"/>
    </source>
</evidence>
<comment type="function">
    <text evidence="1">Catalyzes the reversible oxidation of malate to oxaloacetate.</text>
</comment>
<feature type="binding site" evidence="8">
    <location>
        <position position="169"/>
    </location>
    <ligand>
        <name>beta-D-fructose 1,6-bisphosphate</name>
        <dbReference type="ChEBI" id="CHEBI:32966"/>
        <note>allosteric activator</note>
    </ligand>
</feature>
<dbReference type="AlphaFoldDB" id="A0A4R4AC98"/>
<comment type="subunit">
    <text evidence="8">Homotetramer.</text>
</comment>
<comment type="subcellular location">
    <subcellularLocation>
        <location evidence="8">Cytoplasm</location>
    </subcellularLocation>
</comment>
<organism evidence="13 14">
    <name type="scientific">Marichromatium gracile</name>
    <name type="common">Chromatium gracile</name>
    <dbReference type="NCBI Taxonomy" id="1048"/>
    <lineage>
        <taxon>Bacteria</taxon>
        <taxon>Pseudomonadati</taxon>
        <taxon>Pseudomonadota</taxon>
        <taxon>Gammaproteobacteria</taxon>
        <taxon>Chromatiales</taxon>
        <taxon>Chromatiaceae</taxon>
        <taxon>Marichromatium</taxon>
    </lineage>
</organism>
<dbReference type="NCBIfam" id="TIGR01771">
    <property type="entry name" value="L-LDH-NAD"/>
    <property type="match status" value="1"/>
</dbReference>
<dbReference type="SUPFAM" id="SSF51735">
    <property type="entry name" value="NAD(P)-binding Rossmann-fold domains"/>
    <property type="match status" value="1"/>
</dbReference>
<feature type="binding site" evidence="8">
    <location>
        <position position="154"/>
    </location>
    <ligand>
        <name>beta-D-fructose 1,6-bisphosphate</name>
        <dbReference type="ChEBI" id="CHEBI:32966"/>
        <note>allosteric activator</note>
    </ligand>
</feature>
<feature type="binding site" evidence="8">
    <location>
        <position position="66"/>
    </location>
    <ligand>
        <name>NAD(+)</name>
        <dbReference type="ChEBI" id="CHEBI:57540"/>
    </ligand>
</feature>
<dbReference type="RefSeq" id="WP_132229250.1">
    <property type="nucleotide sequence ID" value="NZ_NRRH01000019.1"/>
</dbReference>
<protein>
    <recommendedName>
        <fullName evidence="4 8">L-lactate dehydrogenase</fullName>
        <shortName evidence="8">L-LDH</shortName>
        <ecNumber evidence="4 8">1.1.1.27</ecNumber>
    </recommendedName>
</protein>
<comment type="function">
    <text evidence="8">Catalyzes the conversion of lactate to pyruvate.</text>
</comment>
<keyword evidence="8" id="KW-0963">Cytoplasm</keyword>
<proteinExistence type="inferred from homology"/>
<evidence type="ECO:0000259" key="12">
    <source>
        <dbReference type="Pfam" id="PF02866"/>
    </source>
</evidence>
<name>A0A4R4AC98_MARGR</name>
<evidence type="ECO:0000313" key="13">
    <source>
        <dbReference type="EMBL" id="TCW36249.1"/>
    </source>
</evidence>
<feature type="binding site" evidence="8 10">
    <location>
        <position position="36"/>
    </location>
    <ligand>
        <name>NAD(+)</name>
        <dbReference type="ChEBI" id="CHEBI:57540"/>
    </ligand>
</feature>
<evidence type="ECO:0000256" key="5">
    <source>
        <dbReference type="ARBA" id="ARBA00023002"/>
    </source>
</evidence>
<evidence type="ECO:0000256" key="7">
    <source>
        <dbReference type="ARBA" id="ARBA00049258"/>
    </source>
</evidence>
<feature type="binding site" evidence="8">
    <location>
        <position position="230"/>
    </location>
    <ligand>
        <name>substrate</name>
    </ligand>
</feature>
<gene>
    <name evidence="8" type="primary">ldh</name>
    <name evidence="13" type="ORF">EDC29_10432</name>
</gene>
<comment type="pathway">
    <text evidence="2 8">Fermentation; pyruvate fermentation to lactate; (S)-lactate from pyruvate: step 1/1.</text>
</comment>
<dbReference type="PANTHER" id="PTHR43128:SF16">
    <property type="entry name" value="L-LACTATE DEHYDROGENASE"/>
    <property type="match status" value="1"/>
</dbReference>
<feature type="binding site" evidence="10">
    <location>
        <begin position="11"/>
        <end position="16"/>
    </location>
    <ligand>
        <name>NAD(+)</name>
        <dbReference type="ChEBI" id="CHEBI:57540"/>
    </ligand>
</feature>
<feature type="active site" description="Proton acceptor" evidence="8 9">
    <location>
        <position position="176"/>
    </location>
</feature>
<evidence type="ECO:0000256" key="2">
    <source>
        <dbReference type="ARBA" id="ARBA00004843"/>
    </source>
</evidence>
<evidence type="ECO:0000313" key="14">
    <source>
        <dbReference type="Proteomes" id="UP000295247"/>
    </source>
</evidence>
<comment type="caution">
    <text evidence="13">The sequence shown here is derived from an EMBL/GenBank/DDBJ whole genome shotgun (WGS) entry which is preliminary data.</text>
</comment>
<comment type="similarity">
    <text evidence="3 8">Belongs to the LDH/MDH superfamily. LDH family.</text>
</comment>
<evidence type="ECO:0000259" key="11">
    <source>
        <dbReference type="Pfam" id="PF00056"/>
    </source>
</evidence>
<evidence type="ECO:0000256" key="1">
    <source>
        <dbReference type="ARBA" id="ARBA00003966"/>
    </source>
</evidence>
<dbReference type="UniPathway" id="UPA00554">
    <property type="reaction ID" value="UER00611"/>
</dbReference>
<dbReference type="EC" id="1.1.1.27" evidence="4 8"/>
<feature type="binding site" evidence="8">
    <location>
        <position position="89"/>
    </location>
    <ligand>
        <name>substrate</name>
    </ligand>
</feature>
<dbReference type="Gene3D" id="3.40.50.720">
    <property type="entry name" value="NAD(P)-binding Rossmann-like Domain"/>
    <property type="match status" value="1"/>
</dbReference>
<dbReference type="GO" id="GO:0004459">
    <property type="term" value="F:L-lactate dehydrogenase (NAD+) activity"/>
    <property type="evidence" value="ECO:0007669"/>
    <property type="project" value="UniProtKB-UniRule"/>
</dbReference>
<dbReference type="InterPro" id="IPR001557">
    <property type="entry name" value="L-lactate/malate_DH"/>
</dbReference>
<dbReference type="PROSITE" id="PS00064">
    <property type="entry name" value="L_LDH"/>
    <property type="match status" value="1"/>
</dbReference>
<dbReference type="PRINTS" id="PR00086">
    <property type="entry name" value="LLDHDRGNASE"/>
</dbReference>
<feature type="binding site" evidence="8">
    <location>
        <begin position="80"/>
        <end position="81"/>
    </location>
    <ligand>
        <name>NAD(+)</name>
        <dbReference type="ChEBI" id="CHEBI:57540"/>
    </ligand>
</feature>
<dbReference type="Gene3D" id="3.90.110.10">
    <property type="entry name" value="Lactate dehydrogenase/glycoside hydrolase, family 4, C-terminal"/>
    <property type="match status" value="1"/>
</dbReference>
<dbReference type="CDD" id="cd05292">
    <property type="entry name" value="LDH_2"/>
    <property type="match status" value="1"/>
</dbReference>
<evidence type="ECO:0000256" key="8">
    <source>
        <dbReference type="HAMAP-Rule" id="MF_00488"/>
    </source>
</evidence>
<keyword evidence="8" id="KW-0021">Allosteric enzyme</keyword>